<accession>A0A518DWP0</accession>
<dbReference type="Gene3D" id="3.30.870.10">
    <property type="entry name" value="Endonuclease Chain A"/>
    <property type="match status" value="1"/>
</dbReference>
<dbReference type="Proteomes" id="UP000317648">
    <property type="component" value="Chromosome"/>
</dbReference>
<evidence type="ECO:0008006" key="4">
    <source>
        <dbReference type="Google" id="ProtNLM"/>
    </source>
</evidence>
<feature type="region of interest" description="Disordered" evidence="1">
    <location>
        <begin position="287"/>
        <end position="308"/>
    </location>
</feature>
<organism evidence="2 3">
    <name type="scientific">Lignipirellula cremea</name>
    <dbReference type="NCBI Taxonomy" id="2528010"/>
    <lineage>
        <taxon>Bacteria</taxon>
        <taxon>Pseudomonadati</taxon>
        <taxon>Planctomycetota</taxon>
        <taxon>Planctomycetia</taxon>
        <taxon>Pirellulales</taxon>
        <taxon>Pirellulaceae</taxon>
        <taxon>Lignipirellula</taxon>
    </lineage>
</organism>
<proteinExistence type="predicted"/>
<gene>
    <name evidence="2" type="ORF">Pla8534_40790</name>
</gene>
<evidence type="ECO:0000313" key="3">
    <source>
        <dbReference type="Proteomes" id="UP000317648"/>
    </source>
</evidence>
<evidence type="ECO:0000313" key="2">
    <source>
        <dbReference type="EMBL" id="QDU96260.1"/>
    </source>
</evidence>
<dbReference type="InterPro" id="IPR059166">
    <property type="entry name" value="PLD-like_cat"/>
</dbReference>
<dbReference type="EMBL" id="CP036433">
    <property type="protein sequence ID" value="QDU96260.1"/>
    <property type="molecule type" value="Genomic_DNA"/>
</dbReference>
<protein>
    <recommendedName>
        <fullName evidence="4">PLD phosphodiesterase domain-containing protein</fullName>
    </recommendedName>
</protein>
<dbReference type="KEGG" id="lcre:Pla8534_40790"/>
<dbReference type="CDD" id="cd09176">
    <property type="entry name" value="PLDc_unchar6"/>
    <property type="match status" value="1"/>
</dbReference>
<dbReference type="AlphaFoldDB" id="A0A518DWP0"/>
<feature type="compositionally biased region" description="Acidic residues" evidence="1">
    <location>
        <begin position="291"/>
        <end position="305"/>
    </location>
</feature>
<keyword evidence="3" id="KW-1185">Reference proteome</keyword>
<name>A0A518DWP0_9BACT</name>
<sequence length="636" mass="71558">MLEPNSRRLLMESLQPPEGCRLDWAVGTTYTLDLMALLTAPVAFAFADWQDRDGRPTCDPLALLKAVRQYASQVCLFCQAGKIQVPKTYQPLLASLEESIVEANAPQGGSFHPKMWFLRFVDTDTGTVQYRVLCVSRNMTFDRSWDTLLCLEGPLRDRTNAFSRNHPLGQFVEALPGMGVRPLATQWKKRISQLAYEIRRVEFEIPEPFEKLEFWPLGIGGTSRWPFPKRVDRLFIVSPFVGDGLMEDLQQWQAPTQLLSRAESLERLAPTTLASLEKVWVLDDTANPEPGEAEEEFEADSELPEGGEKAQDIPLVGLHAKVYLAEEGWDARVFTGSANATRAAFGRNVEFLVELRGKRSRCGIAAMLGESSEGEQKRASCLADLLQPYNPVGSEVKVDHAVEAFERQVEQLAKTLAATAPVAQCQPALEDGSFRLRLAATKPLKKLQLEGFEVRARPVSLPSSQFYAVDVLESPWVEFAAVSLLGLTSFFVFEVESVVLKVRRQFVLNVPLKNAPENRHEAILRDLLSDRDRVLRFLMMLLLDTGARDLSKFMESSNKGENNFSFMHSLFGATLFESLVRALDRDPERLEQVAQVILDLRQTEDGKTLLPDDLDAIWEPIWAVCSQQLNRKKKAR</sequence>
<reference evidence="2 3" key="1">
    <citation type="submission" date="2019-02" db="EMBL/GenBank/DDBJ databases">
        <title>Deep-cultivation of Planctomycetes and their phenomic and genomic characterization uncovers novel biology.</title>
        <authorList>
            <person name="Wiegand S."/>
            <person name="Jogler M."/>
            <person name="Boedeker C."/>
            <person name="Pinto D."/>
            <person name="Vollmers J."/>
            <person name="Rivas-Marin E."/>
            <person name="Kohn T."/>
            <person name="Peeters S.H."/>
            <person name="Heuer A."/>
            <person name="Rast P."/>
            <person name="Oberbeckmann S."/>
            <person name="Bunk B."/>
            <person name="Jeske O."/>
            <person name="Meyerdierks A."/>
            <person name="Storesund J.E."/>
            <person name="Kallscheuer N."/>
            <person name="Luecker S."/>
            <person name="Lage O.M."/>
            <person name="Pohl T."/>
            <person name="Merkel B.J."/>
            <person name="Hornburger P."/>
            <person name="Mueller R.-W."/>
            <person name="Bruemmer F."/>
            <person name="Labrenz M."/>
            <person name="Spormann A.M."/>
            <person name="Op den Camp H."/>
            <person name="Overmann J."/>
            <person name="Amann R."/>
            <person name="Jetten M.S.M."/>
            <person name="Mascher T."/>
            <person name="Medema M.H."/>
            <person name="Devos D.P."/>
            <person name="Kaster A.-K."/>
            <person name="Ovreas L."/>
            <person name="Rohde M."/>
            <person name="Galperin M.Y."/>
            <person name="Jogler C."/>
        </authorList>
    </citation>
    <scope>NUCLEOTIDE SEQUENCE [LARGE SCALE GENOMIC DNA]</scope>
    <source>
        <strain evidence="2 3">Pla85_3_4</strain>
    </source>
</reference>
<evidence type="ECO:0000256" key="1">
    <source>
        <dbReference type="SAM" id="MobiDB-lite"/>
    </source>
</evidence>